<proteinExistence type="predicted"/>
<accession>A0ABV0YLM2</accession>
<evidence type="ECO:0000313" key="2">
    <source>
        <dbReference type="EMBL" id="MEQ2294376.1"/>
    </source>
</evidence>
<keyword evidence="3" id="KW-1185">Reference proteome</keyword>
<comment type="caution">
    <text evidence="2">The sequence shown here is derived from an EMBL/GenBank/DDBJ whole genome shotgun (WGS) entry which is preliminary data.</text>
</comment>
<protein>
    <submittedName>
        <fullName evidence="2">Uncharacterized protein</fullName>
    </submittedName>
</protein>
<feature type="region of interest" description="Disordered" evidence="1">
    <location>
        <begin position="95"/>
        <end position="115"/>
    </location>
</feature>
<dbReference type="EMBL" id="JAHRIP010037748">
    <property type="protein sequence ID" value="MEQ2294376.1"/>
    <property type="molecule type" value="Genomic_DNA"/>
</dbReference>
<organism evidence="2 3">
    <name type="scientific">Ameca splendens</name>
    <dbReference type="NCBI Taxonomy" id="208324"/>
    <lineage>
        <taxon>Eukaryota</taxon>
        <taxon>Metazoa</taxon>
        <taxon>Chordata</taxon>
        <taxon>Craniata</taxon>
        <taxon>Vertebrata</taxon>
        <taxon>Euteleostomi</taxon>
        <taxon>Actinopterygii</taxon>
        <taxon>Neopterygii</taxon>
        <taxon>Teleostei</taxon>
        <taxon>Neoteleostei</taxon>
        <taxon>Acanthomorphata</taxon>
        <taxon>Ovalentaria</taxon>
        <taxon>Atherinomorphae</taxon>
        <taxon>Cyprinodontiformes</taxon>
        <taxon>Goodeidae</taxon>
        <taxon>Ameca</taxon>
    </lineage>
</organism>
<sequence length="115" mass="11815">MKISTWCYLQVPPVGGTVRPFENNQLWASFSTPLLLFKLGPVLSVTSPPTSTHCLSLALHPVSVAPPPPLLSLSSSIGVGSGAMTAPLSFNRSLEAGSGNPSISTAANPSATKSL</sequence>
<dbReference type="Proteomes" id="UP001469553">
    <property type="component" value="Unassembled WGS sequence"/>
</dbReference>
<gene>
    <name evidence="2" type="ORF">AMECASPLE_003295</name>
</gene>
<name>A0ABV0YLM2_9TELE</name>
<reference evidence="2 3" key="1">
    <citation type="submission" date="2021-06" db="EMBL/GenBank/DDBJ databases">
        <authorList>
            <person name="Palmer J.M."/>
        </authorList>
    </citation>
    <scope>NUCLEOTIDE SEQUENCE [LARGE SCALE GENOMIC DNA]</scope>
    <source>
        <strain evidence="2 3">AS_MEX2019</strain>
        <tissue evidence="2">Muscle</tissue>
    </source>
</reference>
<feature type="compositionally biased region" description="Polar residues" evidence="1">
    <location>
        <begin position="99"/>
        <end position="115"/>
    </location>
</feature>
<evidence type="ECO:0000256" key="1">
    <source>
        <dbReference type="SAM" id="MobiDB-lite"/>
    </source>
</evidence>
<evidence type="ECO:0000313" key="3">
    <source>
        <dbReference type="Proteomes" id="UP001469553"/>
    </source>
</evidence>